<proteinExistence type="predicted"/>
<evidence type="ECO:0000313" key="2">
    <source>
        <dbReference type="Proteomes" id="UP000029072"/>
    </source>
</evidence>
<protein>
    <submittedName>
        <fullName evidence="1">Uncharacterized protein</fullName>
    </submittedName>
</protein>
<organism evidence="1 2">
    <name type="scientific">Bifidobacterium callitrichos DSM 23973</name>
    <dbReference type="NCBI Taxonomy" id="1437609"/>
    <lineage>
        <taxon>Bacteria</taxon>
        <taxon>Bacillati</taxon>
        <taxon>Actinomycetota</taxon>
        <taxon>Actinomycetes</taxon>
        <taxon>Bifidobacteriales</taxon>
        <taxon>Bifidobacteriaceae</taxon>
        <taxon>Bifidobacterium</taxon>
    </lineage>
</organism>
<reference evidence="1 2" key="1">
    <citation type="submission" date="2014-03" db="EMBL/GenBank/DDBJ databases">
        <title>Genomics of Bifidobacteria.</title>
        <authorList>
            <person name="Ventura M."/>
            <person name="Milani C."/>
            <person name="Lugli G.A."/>
        </authorList>
    </citation>
    <scope>NUCLEOTIDE SEQUENCE [LARGE SCALE GENOMIC DNA]</scope>
    <source>
        <strain evidence="1 2">DSM 23973</strain>
    </source>
</reference>
<dbReference type="Proteomes" id="UP000029072">
    <property type="component" value="Unassembled WGS sequence"/>
</dbReference>
<name>A0A087ACU0_9BIFI</name>
<dbReference type="AlphaFoldDB" id="A0A087ACU0"/>
<gene>
    <name evidence="1" type="ORF">BCAL_0188</name>
</gene>
<evidence type="ECO:0000313" key="1">
    <source>
        <dbReference type="EMBL" id="KFI56590.1"/>
    </source>
</evidence>
<dbReference type="STRING" id="1437609.BCAL_0188"/>
<dbReference type="RefSeq" id="WP_043167405.1">
    <property type="nucleotide sequence ID" value="NZ_JDUV01000027.1"/>
</dbReference>
<dbReference type="EMBL" id="JGYS01000001">
    <property type="protein sequence ID" value="KFI56590.1"/>
    <property type="molecule type" value="Genomic_DNA"/>
</dbReference>
<comment type="caution">
    <text evidence="1">The sequence shown here is derived from an EMBL/GenBank/DDBJ whole genome shotgun (WGS) entry which is preliminary data.</text>
</comment>
<sequence>MPSIGITGRVLGQSSIRVASTLDPAIKAAVPVRVEGANLYTPQLPFTSKGVTFSRNTDGSIHVAGTGTINWVALPISLKLAEGDYKATLSRKTGSSLTSKVSTDDQTNLWIFEEGEQTRHLTAGVYNILILTGDAGQTYDEDVTLDVHQIN</sequence>
<accession>A0A087ACU0</accession>